<accession>A0A1U9K734</accession>
<dbReference type="PANTHER" id="PTHR48075">
    <property type="entry name" value="3-HYDROXYACYL-COA DEHYDROGENASE FAMILY PROTEIN"/>
    <property type="match status" value="1"/>
</dbReference>
<dbReference type="SUPFAM" id="SSF48179">
    <property type="entry name" value="6-phosphogluconate dehydrogenase C-terminal domain-like"/>
    <property type="match status" value="2"/>
</dbReference>
<evidence type="ECO:0000256" key="8">
    <source>
        <dbReference type="ARBA" id="ARBA00049556"/>
    </source>
</evidence>
<dbReference type="EMBL" id="CP019699">
    <property type="protein sequence ID" value="AQS55823.1"/>
    <property type="molecule type" value="Genomic_DNA"/>
</dbReference>
<evidence type="ECO:0000256" key="4">
    <source>
        <dbReference type="ARBA" id="ARBA00022963"/>
    </source>
</evidence>
<dbReference type="Gene3D" id="3.40.50.720">
    <property type="entry name" value="NAD(P)-binding Rossmann-like Domain"/>
    <property type="match status" value="1"/>
</dbReference>
<dbReference type="InterPro" id="IPR006176">
    <property type="entry name" value="3-OHacyl-CoA_DH_NAD-bd"/>
</dbReference>
<keyword evidence="5" id="KW-0560">Oxidoreductase</keyword>
<feature type="domain" description="3-hydroxyacyl-CoA dehydrogenase NAD binding" evidence="10">
    <location>
        <begin position="20"/>
        <end position="217"/>
    </location>
</feature>
<dbReference type="Pfam" id="PF00725">
    <property type="entry name" value="3HCDH"/>
    <property type="match status" value="1"/>
</dbReference>
<organism evidence="11 12">
    <name type="scientific">Novibacillus thermophilus</name>
    <dbReference type="NCBI Taxonomy" id="1471761"/>
    <lineage>
        <taxon>Bacteria</taxon>
        <taxon>Bacillati</taxon>
        <taxon>Bacillota</taxon>
        <taxon>Bacilli</taxon>
        <taxon>Bacillales</taxon>
        <taxon>Thermoactinomycetaceae</taxon>
        <taxon>Novibacillus</taxon>
    </lineage>
</organism>
<evidence type="ECO:0000256" key="2">
    <source>
        <dbReference type="ARBA" id="ARBA00009463"/>
    </source>
</evidence>
<dbReference type="GO" id="GO:0003857">
    <property type="term" value="F:(3S)-3-hydroxyacyl-CoA dehydrogenase (NAD+) activity"/>
    <property type="evidence" value="ECO:0007669"/>
    <property type="project" value="UniProtKB-EC"/>
</dbReference>
<evidence type="ECO:0000313" key="12">
    <source>
        <dbReference type="Proteomes" id="UP000188603"/>
    </source>
</evidence>
<evidence type="ECO:0000256" key="1">
    <source>
        <dbReference type="ARBA" id="ARBA00005005"/>
    </source>
</evidence>
<dbReference type="PANTHER" id="PTHR48075:SF7">
    <property type="entry name" value="3-HYDROXYACYL-COA DEHYDROGENASE-RELATED"/>
    <property type="match status" value="1"/>
</dbReference>
<evidence type="ECO:0000256" key="6">
    <source>
        <dbReference type="ARBA" id="ARBA00023027"/>
    </source>
</evidence>
<dbReference type="Proteomes" id="UP000188603">
    <property type="component" value="Chromosome"/>
</dbReference>
<dbReference type="InterPro" id="IPR036291">
    <property type="entry name" value="NAD(P)-bd_dom_sf"/>
</dbReference>
<keyword evidence="12" id="KW-1185">Reference proteome</keyword>
<sequence length="812" mass="90602">MNECSFNICGGKLMRHIRQAAVLGSGVMGAAIAGHLANVGIHCTLLDMVPPALTDEEEKRGKTLQDRDVRNRLARLGVERLLRETPSPLYVKRAVDRITVGNLEDDLERLSEVDWIVEAVVEKLSVKQQLLEKVEAVWRPGTIVSSNTSGLSVHEMTAERSPEFRRHFMGTHFFNPPRYMKLLEVIPTEDTDPELVRKMRAFAERVLGKGVVIAKDTPNFIANRIGVYGLLVSFREMVRQEMFPDAVDDITGPAMGRPKSATFRTLDLVGLDTFVHVADNVRDRVSDPWEKDAFTVPPVLRRMVDRGWLGEKSGQGFYRKVKNKSGSTILRLNLDTMDYEPRKKVKAASLEAAKRAKTLPDQLKTLLFAEDAAGRFAWNVTKKVLLYSAAKIPEIADRVPDIDRAMKWGFNWKLGPFEMWDAMGVARTVQRMKDEGETVPKWVEEMLDSGRDTFYSRVEEGPTVFTPAAKVEKVEEDPRSISLERLKEEGKFMKGNRGASLIDLGDDVVCLEFHSPKNAIATDIISMMHTAVKEVTDHYRGLVVGNQGRDFCVGANLMMILMEAQDDNWAEIEWMIRQFQDATMALKRCPRPVVAAPFGFTLGGGAEVCFPADRVQAAAETYMGLVETGVGLIPGGGGTKEMLVRLTDGLDLKNAIALQGAAGQAFERIAMARVSTSAEDARELGYLRPQDRITMNRDHVLYDAKRVVLELDEAGYRPPPPQKIPVTGETGYNVLKFGAYDRLKSGQISEHDFKIADKLAYVLAGGAVSEGTLVTEQYLLDLEREAFLSLCGEPKSQARMQHMLTKNKPLRN</sequence>
<dbReference type="GO" id="GO:0070403">
    <property type="term" value="F:NAD+ binding"/>
    <property type="evidence" value="ECO:0007669"/>
    <property type="project" value="InterPro"/>
</dbReference>
<dbReference type="InterPro" id="IPR029045">
    <property type="entry name" value="ClpP/crotonase-like_dom_sf"/>
</dbReference>
<gene>
    <name evidence="11" type="ORF">B0W44_08495</name>
</gene>
<dbReference type="Pfam" id="PF00378">
    <property type="entry name" value="ECH_1"/>
    <property type="match status" value="1"/>
</dbReference>
<dbReference type="UniPathway" id="UPA00659"/>
<evidence type="ECO:0000256" key="7">
    <source>
        <dbReference type="ARBA" id="ARBA00023098"/>
    </source>
</evidence>
<dbReference type="AlphaFoldDB" id="A0A1U9K734"/>
<evidence type="ECO:0000313" key="11">
    <source>
        <dbReference type="EMBL" id="AQS55823.1"/>
    </source>
</evidence>
<dbReference type="SUPFAM" id="SSF51735">
    <property type="entry name" value="NAD(P)-binding Rossmann-fold domains"/>
    <property type="match status" value="1"/>
</dbReference>
<dbReference type="STRING" id="1471761.B0W44_08495"/>
<dbReference type="InterPro" id="IPR001753">
    <property type="entry name" value="Enoyl-CoA_hydra/iso"/>
</dbReference>
<dbReference type="InterPro" id="IPR008927">
    <property type="entry name" value="6-PGluconate_DH-like_C_sf"/>
</dbReference>
<name>A0A1U9K734_9BACL</name>
<comment type="similarity">
    <text evidence="2">Belongs to the 3-hydroxyacyl-CoA dehydrogenase family.</text>
</comment>
<dbReference type="InterPro" id="IPR006108">
    <property type="entry name" value="3HC_DH_C"/>
</dbReference>
<keyword evidence="7" id="KW-0443">Lipid metabolism</keyword>
<dbReference type="KEGG" id="ntr:B0W44_08495"/>
<protein>
    <submittedName>
        <fullName evidence="11">3-hydroxyacyl-CoA dehydrogenase</fullName>
    </submittedName>
</protein>
<comment type="catalytic activity">
    <reaction evidence="8">
        <text>a (3S)-3-hydroxyacyl-CoA + NAD(+) = a 3-oxoacyl-CoA + NADH + H(+)</text>
        <dbReference type="Rhea" id="RHEA:22432"/>
        <dbReference type="ChEBI" id="CHEBI:15378"/>
        <dbReference type="ChEBI" id="CHEBI:57318"/>
        <dbReference type="ChEBI" id="CHEBI:57540"/>
        <dbReference type="ChEBI" id="CHEBI:57945"/>
        <dbReference type="ChEBI" id="CHEBI:90726"/>
        <dbReference type="EC" id="1.1.1.35"/>
    </reaction>
</comment>
<dbReference type="GO" id="GO:0006635">
    <property type="term" value="P:fatty acid beta-oxidation"/>
    <property type="evidence" value="ECO:0007669"/>
    <property type="project" value="UniProtKB-UniPathway"/>
</dbReference>
<dbReference type="SUPFAM" id="SSF52096">
    <property type="entry name" value="ClpP/crotonase"/>
    <property type="match status" value="1"/>
</dbReference>
<dbReference type="CDD" id="cd06558">
    <property type="entry name" value="crotonase-like"/>
    <property type="match status" value="1"/>
</dbReference>
<dbReference type="Gene3D" id="3.90.226.10">
    <property type="entry name" value="2-enoyl-CoA Hydratase, Chain A, domain 1"/>
    <property type="match status" value="1"/>
</dbReference>
<keyword evidence="6" id="KW-0520">NAD</keyword>
<keyword evidence="4" id="KW-0442">Lipid degradation</keyword>
<dbReference type="Pfam" id="PF02737">
    <property type="entry name" value="3HCDH_N"/>
    <property type="match status" value="1"/>
</dbReference>
<comment type="pathway">
    <text evidence="1">Lipid metabolism; fatty acid beta-oxidation.</text>
</comment>
<evidence type="ECO:0000259" key="10">
    <source>
        <dbReference type="Pfam" id="PF02737"/>
    </source>
</evidence>
<dbReference type="Gene3D" id="1.10.1040.50">
    <property type="match status" value="1"/>
</dbReference>
<feature type="domain" description="3-hydroxyacyl-CoA dehydrogenase C-terminal" evidence="9">
    <location>
        <begin position="220"/>
        <end position="319"/>
    </location>
</feature>
<evidence type="ECO:0000256" key="5">
    <source>
        <dbReference type="ARBA" id="ARBA00023002"/>
    </source>
</evidence>
<proteinExistence type="inferred from homology"/>
<keyword evidence="3" id="KW-0276">Fatty acid metabolism</keyword>
<reference evidence="11 12" key="1">
    <citation type="journal article" date="2015" name="Int. J. Syst. Evol. Microbiol.">
        <title>Novibacillus thermophilus gen. nov., sp. nov., a Gram-staining-negative and moderately thermophilic member of the family Thermoactinomycetaceae.</title>
        <authorList>
            <person name="Yang G."/>
            <person name="Chen J."/>
            <person name="Zhou S."/>
        </authorList>
    </citation>
    <scope>NUCLEOTIDE SEQUENCE [LARGE SCALE GENOMIC DNA]</scope>
    <source>
        <strain evidence="11 12">SG-1</strain>
    </source>
</reference>
<evidence type="ECO:0000256" key="3">
    <source>
        <dbReference type="ARBA" id="ARBA00022832"/>
    </source>
</evidence>
<evidence type="ECO:0000259" key="9">
    <source>
        <dbReference type="Pfam" id="PF00725"/>
    </source>
</evidence>